<dbReference type="InterPro" id="IPR003545">
    <property type="entry name" value="Telomerase_RT"/>
</dbReference>
<feature type="compositionally biased region" description="Basic and acidic residues" evidence="15">
    <location>
        <begin position="248"/>
        <end position="263"/>
    </location>
</feature>
<feature type="compositionally biased region" description="Polar residues" evidence="15">
    <location>
        <begin position="417"/>
        <end position="426"/>
    </location>
</feature>
<dbReference type="Pfam" id="PF11474">
    <property type="entry name" value="TEN_TERT"/>
    <property type="match status" value="1"/>
</dbReference>
<dbReference type="Gene3D" id="1.10.357.90">
    <property type="match status" value="1"/>
</dbReference>
<dbReference type="GO" id="GO:0046872">
    <property type="term" value="F:metal ion binding"/>
    <property type="evidence" value="ECO:0007669"/>
    <property type="project" value="UniProtKB-KW"/>
</dbReference>
<sequence>MNIIKTLYHEVYTLRDWFDNYLIESFNANIWQAGDSDSFTRFLDTTMVAIPRGAKRLSVTPTLSQNSHQREIIMRVIERLNRREGSGQNVLSLGFGQVSDDPDAYMSNVARVEYRHPNSAVNRLHFPEWKKVLSRIGDTMMEYLLETTSIFTFVPPSNYVQLTGRPVFELWKPSLSVKCPQKVLSVKRSKRKHCAPLVKHLSMETDSTQTLKSCIAKDLEDLKAKAKTYARDQGFPKDFPRRKKQNHQKNEAMDSTSDVKDREEKCLEENKIERGANATSQVFKQDDFDMKQEGYGNWDGDFDGKQVVDFDVNEEDDGNQEEDFNENKECDNERWLRPKVSKKDKRKRQRQQSREKKAYAWMQKIQSGEQEAGGSQGQIRNSFGGSKKERRKMQRFERRLAKSTGLAEDYATRWGISDSSYSQQDNEGQHDGEASSSRWKRQKQTATNEEYKTSSSLPTVQPSFEGRPRWRHPYTAEPSQQFASSRPQSHQFSSSRFQWRNPNASEPSQQFGSPRPQLGNPNASEPPQQFHSSGPQWRNPNASEPPQQFHSPRPQWRNPNASEPPQQFGSSKSQVSFEGVSHWRQPTTLESSQQRDHTRENKKMQRKMKLDRRRQRRNEIQDNPVSVSGTGDNVGEVEPVSGSESGPGDITTEGPSSFQYRCFPRKRMFCSRGLLEQIPKSYILNRLAQDENGAGELFQEIFKEVQVDQQTVLYRTKVLPTLEKMLKLHKSCSYLRQLNYSCSGRYQQCKMGIQGKGVIIAARERIRKQSYGKQGPIWMNQRKVGKRCSQKVSTKRILSQHLGINEIYMFLRRVFFHVIPNELLGKANKKMLHKCLKLFLKLGKYDKFSMAELNVEKMKVERVPWLADIVSRPEQIHLLSQVVYWIFKDYIMVLLKSFLYITETAHHRNQLLYFRKRDWLRLHMRGLNTLLNKKMMLPVPKTEALKQLAEGDTLGVSNLRFLPKMKSLRPIVNLGRRPPPGCKQTIPINKQLLNLLNILSYHKEKDPVLVGSAIFGLDKVYPLWKQFVSPYQQRGQERSDIKQLYFVKVDIATCFEDIDQEKLFSIIKNIIQKDDDYQIRKYVTMHVAGGQVKRTFKRKASSLLEFNPNFTNFVKERVEKDGFTNIMFVDQVVTQSESSVHLLQQLKSHLSNNLVKVGKRYYLQASGISQGSVLSTILCNMYYGHMEKELFPLLEGEELLMRIVDDSLFVTPHKNRAVDFLNLMFKGIPDYNLRVNTDKVLLNFPLSLDDRVTFPVTQTDWFPWCGMLFNTKTLQASMDFSRYAGICVADTMSFDLSRDPLMTLKHKLLNALKPKSHVIYMDTELNTTEIVVTNIFKIFVLNAMKFHSYQRRLPHKLHLTYQKKFFIELLIDLGSYFYHQTRTCLTKKGSLPGVFNIHKDVVLWLCFKGFSVVLQKNGNGWQYKDFRRALNQEHRIINSRLELQEKGLSDVLLKVCGEQVPDEFMDLIP</sequence>
<evidence type="ECO:0000256" key="3">
    <source>
        <dbReference type="ARBA" id="ARBA00016182"/>
    </source>
</evidence>
<dbReference type="Proteomes" id="UP000242188">
    <property type="component" value="Unassembled WGS sequence"/>
</dbReference>
<dbReference type="GO" id="GO:0070034">
    <property type="term" value="F:telomerase RNA binding"/>
    <property type="evidence" value="ECO:0007669"/>
    <property type="project" value="TreeGrafter"/>
</dbReference>
<keyword evidence="6 14" id="KW-0548">Nucleotidyltransferase</keyword>
<evidence type="ECO:0000259" key="16">
    <source>
        <dbReference type="PROSITE" id="PS50878"/>
    </source>
</evidence>
<dbReference type="CDD" id="cd01648">
    <property type="entry name" value="TERT"/>
    <property type="match status" value="1"/>
</dbReference>
<dbReference type="Gene3D" id="1.10.132.70">
    <property type="match status" value="1"/>
</dbReference>
<dbReference type="PROSITE" id="PS50878">
    <property type="entry name" value="RT_POL"/>
    <property type="match status" value="1"/>
</dbReference>
<feature type="compositionally biased region" description="Basic residues" evidence="15">
    <location>
        <begin position="337"/>
        <end position="351"/>
    </location>
</feature>
<comment type="similarity">
    <text evidence="1 14">Belongs to the reverse transcriptase family. Telomerase subfamily.</text>
</comment>
<dbReference type="EMBL" id="NEDP02005571">
    <property type="protein sequence ID" value="OWF38187.1"/>
    <property type="molecule type" value="Genomic_DNA"/>
</dbReference>
<dbReference type="GO" id="GO:0000333">
    <property type="term" value="C:telomerase catalytic core complex"/>
    <property type="evidence" value="ECO:0007669"/>
    <property type="project" value="TreeGrafter"/>
</dbReference>
<dbReference type="GO" id="GO:0042162">
    <property type="term" value="F:telomeric DNA binding"/>
    <property type="evidence" value="ECO:0007669"/>
    <property type="project" value="TreeGrafter"/>
</dbReference>
<evidence type="ECO:0000256" key="5">
    <source>
        <dbReference type="ARBA" id="ARBA00022679"/>
    </source>
</evidence>
<feature type="compositionally biased region" description="Basic and acidic residues" evidence="15">
    <location>
        <begin position="593"/>
        <end position="603"/>
    </location>
</feature>
<comment type="function">
    <text evidence="14">Telomerase is a ribonucleoprotein enzyme essential for the replication of chromosome termini in most eukaryotes. It elongates telomeres. It is a reverse transcriptase that adds simple sequence repeats to chromosome ends by copying a template sequence within the RNA component of the enzyme.</text>
</comment>
<accession>A0A210PNY8</accession>
<feature type="region of interest" description="Disordered" evidence="15">
    <location>
        <begin position="315"/>
        <end position="653"/>
    </location>
</feature>
<feature type="compositionally biased region" description="Basic residues" evidence="15">
    <location>
        <begin position="604"/>
        <end position="616"/>
    </location>
</feature>
<keyword evidence="8 14" id="KW-0460">Magnesium</keyword>
<keyword evidence="18" id="KW-1185">Reference proteome</keyword>
<dbReference type="PRINTS" id="PR01365">
    <property type="entry name" value="TELOMERASERT"/>
</dbReference>
<feature type="compositionally biased region" description="Acidic residues" evidence="15">
    <location>
        <begin position="315"/>
        <end position="324"/>
    </location>
</feature>
<comment type="subcellular location">
    <subcellularLocation>
        <location evidence="14">Nucleus</location>
    </subcellularLocation>
    <subcellularLocation>
        <location evidence="14">Chromosome</location>
        <location evidence="14">Telomere</location>
    </subcellularLocation>
</comment>
<keyword evidence="10 14" id="KW-0695">RNA-directed DNA polymerase</keyword>
<evidence type="ECO:0000256" key="2">
    <source>
        <dbReference type="ARBA" id="ARBA00012493"/>
    </source>
</evidence>
<dbReference type="OrthoDB" id="289721at2759"/>
<feature type="compositionally biased region" description="Basic and acidic residues" evidence="15">
    <location>
        <begin position="325"/>
        <end position="336"/>
    </location>
</feature>
<dbReference type="Pfam" id="PF21399">
    <property type="entry name" value="TERT_C"/>
    <property type="match status" value="1"/>
</dbReference>
<dbReference type="PANTHER" id="PTHR12066:SF0">
    <property type="entry name" value="TELOMERASE REVERSE TRANSCRIPTASE"/>
    <property type="match status" value="1"/>
</dbReference>
<feature type="region of interest" description="Disordered" evidence="15">
    <location>
        <begin position="233"/>
        <end position="263"/>
    </location>
</feature>
<keyword evidence="11 14" id="KW-0539">Nucleus</keyword>
<keyword evidence="9 14" id="KW-0779">Telomere</keyword>
<feature type="compositionally biased region" description="Polar residues" evidence="15">
    <location>
        <begin position="500"/>
        <end position="512"/>
    </location>
</feature>
<dbReference type="InterPro" id="IPR021891">
    <property type="entry name" value="Telomerase_RBD"/>
</dbReference>
<protein>
    <recommendedName>
        <fullName evidence="3 14">Telomerase reverse transcriptase</fullName>
        <ecNumber evidence="2 14">2.7.7.49</ecNumber>
    </recommendedName>
    <alternativeName>
        <fullName evidence="12 14">Telomerase catalytic subunit</fullName>
    </alternativeName>
</protein>
<evidence type="ECO:0000256" key="7">
    <source>
        <dbReference type="ARBA" id="ARBA00022723"/>
    </source>
</evidence>
<dbReference type="InterPro" id="IPR049915">
    <property type="entry name" value="TERT_TEN"/>
</dbReference>
<reference evidence="17 18" key="1">
    <citation type="journal article" date="2017" name="Nat. Ecol. Evol.">
        <title>Scallop genome provides insights into evolution of bilaterian karyotype and development.</title>
        <authorList>
            <person name="Wang S."/>
            <person name="Zhang J."/>
            <person name="Jiao W."/>
            <person name="Li J."/>
            <person name="Xun X."/>
            <person name="Sun Y."/>
            <person name="Guo X."/>
            <person name="Huan P."/>
            <person name="Dong B."/>
            <person name="Zhang L."/>
            <person name="Hu X."/>
            <person name="Sun X."/>
            <person name="Wang J."/>
            <person name="Zhao C."/>
            <person name="Wang Y."/>
            <person name="Wang D."/>
            <person name="Huang X."/>
            <person name="Wang R."/>
            <person name="Lv J."/>
            <person name="Li Y."/>
            <person name="Zhang Z."/>
            <person name="Liu B."/>
            <person name="Lu W."/>
            <person name="Hui Y."/>
            <person name="Liang J."/>
            <person name="Zhou Z."/>
            <person name="Hou R."/>
            <person name="Li X."/>
            <person name="Liu Y."/>
            <person name="Li H."/>
            <person name="Ning X."/>
            <person name="Lin Y."/>
            <person name="Zhao L."/>
            <person name="Xing Q."/>
            <person name="Dou J."/>
            <person name="Li Y."/>
            <person name="Mao J."/>
            <person name="Guo H."/>
            <person name="Dou H."/>
            <person name="Li T."/>
            <person name="Mu C."/>
            <person name="Jiang W."/>
            <person name="Fu Q."/>
            <person name="Fu X."/>
            <person name="Miao Y."/>
            <person name="Liu J."/>
            <person name="Yu Q."/>
            <person name="Li R."/>
            <person name="Liao H."/>
            <person name="Li X."/>
            <person name="Kong Y."/>
            <person name="Jiang Z."/>
            <person name="Chourrout D."/>
            <person name="Li R."/>
            <person name="Bao Z."/>
        </authorList>
    </citation>
    <scope>NUCLEOTIDE SEQUENCE [LARGE SCALE GENOMIC DNA]</scope>
    <source>
        <strain evidence="17 18">PY_sf001</strain>
    </source>
</reference>
<dbReference type="STRING" id="6573.A0A210PNY8"/>
<dbReference type="InterPro" id="IPR000477">
    <property type="entry name" value="RT_dom"/>
</dbReference>
<evidence type="ECO:0000313" key="17">
    <source>
        <dbReference type="EMBL" id="OWF38187.1"/>
    </source>
</evidence>
<comment type="catalytic activity">
    <reaction evidence="13 14">
        <text>DNA(n) + a 2'-deoxyribonucleoside 5'-triphosphate = DNA(n+1) + diphosphate</text>
        <dbReference type="Rhea" id="RHEA:22508"/>
        <dbReference type="Rhea" id="RHEA-COMP:17339"/>
        <dbReference type="Rhea" id="RHEA-COMP:17340"/>
        <dbReference type="ChEBI" id="CHEBI:33019"/>
        <dbReference type="ChEBI" id="CHEBI:61560"/>
        <dbReference type="ChEBI" id="CHEBI:173112"/>
        <dbReference type="EC" id="2.7.7.49"/>
    </reaction>
</comment>
<evidence type="ECO:0000256" key="13">
    <source>
        <dbReference type="ARBA" id="ARBA00048173"/>
    </source>
</evidence>
<dbReference type="PANTHER" id="PTHR12066">
    <property type="entry name" value="TELOMERASE REVERSE TRANSCRIPTASE"/>
    <property type="match status" value="1"/>
</dbReference>
<evidence type="ECO:0000256" key="12">
    <source>
        <dbReference type="ARBA" id="ARBA00032044"/>
    </source>
</evidence>
<dbReference type="GO" id="GO:0007004">
    <property type="term" value="P:telomere maintenance via telomerase"/>
    <property type="evidence" value="ECO:0007669"/>
    <property type="project" value="TreeGrafter"/>
</dbReference>
<comment type="caution">
    <text evidence="17">The sequence shown here is derived from an EMBL/GenBank/DDBJ whole genome shotgun (WGS) entry which is preliminary data.</text>
</comment>
<dbReference type="EC" id="2.7.7.49" evidence="2 14"/>
<dbReference type="Pfam" id="PF12009">
    <property type="entry name" value="Telomerase_RBD"/>
    <property type="match status" value="1"/>
</dbReference>
<keyword evidence="4 14" id="KW-0158">Chromosome</keyword>
<feature type="domain" description="Reverse transcriptase" evidence="16">
    <location>
        <begin position="943"/>
        <end position="1269"/>
    </location>
</feature>
<organism evidence="17 18">
    <name type="scientific">Mizuhopecten yessoensis</name>
    <name type="common">Japanese scallop</name>
    <name type="synonym">Patinopecten yessoensis</name>
    <dbReference type="NCBI Taxonomy" id="6573"/>
    <lineage>
        <taxon>Eukaryota</taxon>
        <taxon>Metazoa</taxon>
        <taxon>Spiralia</taxon>
        <taxon>Lophotrochozoa</taxon>
        <taxon>Mollusca</taxon>
        <taxon>Bivalvia</taxon>
        <taxon>Autobranchia</taxon>
        <taxon>Pteriomorphia</taxon>
        <taxon>Pectinida</taxon>
        <taxon>Pectinoidea</taxon>
        <taxon>Pectinidae</taxon>
        <taxon>Mizuhopecten</taxon>
    </lineage>
</organism>
<keyword evidence="7 14" id="KW-0479">Metal-binding</keyword>
<name>A0A210PNY8_MIZYE</name>
<feature type="compositionally biased region" description="Polar residues" evidence="15">
    <location>
        <begin position="557"/>
        <end position="576"/>
    </location>
</feature>
<keyword evidence="5 14" id="KW-0808">Transferase</keyword>
<gene>
    <name evidence="17" type="ORF">KP79_PYT19399</name>
</gene>
<evidence type="ECO:0000256" key="4">
    <source>
        <dbReference type="ARBA" id="ARBA00022454"/>
    </source>
</evidence>
<dbReference type="GO" id="GO:0000781">
    <property type="term" value="C:chromosome, telomeric region"/>
    <property type="evidence" value="ECO:0007669"/>
    <property type="project" value="UniProtKB-SubCell"/>
</dbReference>
<dbReference type="Gene3D" id="3.30.70.2630">
    <property type="match status" value="1"/>
</dbReference>
<evidence type="ECO:0000256" key="1">
    <source>
        <dbReference type="ARBA" id="ARBA00008001"/>
    </source>
</evidence>
<evidence type="ECO:0000256" key="10">
    <source>
        <dbReference type="ARBA" id="ARBA00022918"/>
    </source>
</evidence>
<feature type="compositionally biased region" description="Low complexity" evidence="15">
    <location>
        <begin position="484"/>
        <end position="498"/>
    </location>
</feature>
<evidence type="ECO:0000256" key="11">
    <source>
        <dbReference type="ARBA" id="ARBA00023242"/>
    </source>
</evidence>
<evidence type="ECO:0000256" key="15">
    <source>
        <dbReference type="SAM" id="MobiDB-lite"/>
    </source>
</evidence>
<evidence type="ECO:0000256" key="14">
    <source>
        <dbReference type="RuleBase" id="RU365061"/>
    </source>
</evidence>
<evidence type="ECO:0000256" key="6">
    <source>
        <dbReference type="ARBA" id="ARBA00022695"/>
    </source>
</evidence>
<proteinExistence type="inferred from homology"/>
<feature type="compositionally biased region" description="Polar residues" evidence="15">
    <location>
        <begin position="519"/>
        <end position="550"/>
    </location>
</feature>
<dbReference type="InterPro" id="IPR049139">
    <property type="entry name" value="TERT_C"/>
</dbReference>
<evidence type="ECO:0000256" key="8">
    <source>
        <dbReference type="ARBA" id="ARBA00022842"/>
    </source>
</evidence>
<feature type="compositionally biased region" description="Polar residues" evidence="15">
    <location>
        <begin position="621"/>
        <end position="631"/>
    </location>
</feature>
<dbReference type="GO" id="GO:0003720">
    <property type="term" value="F:telomerase activity"/>
    <property type="evidence" value="ECO:0007669"/>
    <property type="project" value="InterPro"/>
</dbReference>
<evidence type="ECO:0000256" key="9">
    <source>
        <dbReference type="ARBA" id="ARBA00022895"/>
    </source>
</evidence>
<feature type="compositionally biased region" description="Polar residues" evidence="15">
    <location>
        <begin position="444"/>
        <end position="462"/>
    </location>
</feature>
<dbReference type="SMART" id="SM00975">
    <property type="entry name" value="Telomerase_RBD"/>
    <property type="match status" value="1"/>
</dbReference>
<evidence type="ECO:0000313" key="18">
    <source>
        <dbReference type="Proteomes" id="UP000242188"/>
    </source>
</evidence>